<sequence length="183" mass="20456">MAFTDKNPRPTIGRSHENNRLIPTIVPGLIAVLSILIPKVPVGQVFDVVPAPGLILIVVFFWSLVDPDRFSIFFIFFLGLLEDILTGTPLGMWSLILIALHYSTAGQGTTLLTRGKITKWAVFSLFCLLSYLAVYFLIGQVYGTVPAFKVILIPFILTVICFIPFYRLFEMIENMLLSPGFRG</sequence>
<dbReference type="AlphaFoldDB" id="J9DI79"/>
<feature type="transmembrane region" description="Helical" evidence="8">
    <location>
        <begin position="71"/>
        <end position="100"/>
    </location>
</feature>
<dbReference type="OrthoDB" id="7161178at2"/>
<evidence type="ECO:0000256" key="5">
    <source>
        <dbReference type="ARBA" id="ARBA00022960"/>
    </source>
</evidence>
<keyword evidence="10" id="KW-1185">Reference proteome</keyword>
<dbReference type="STRING" id="1220535.IMCC14465_13970"/>
<dbReference type="EMBL" id="ALYF01000003">
    <property type="protein sequence ID" value="EJW21601.1"/>
    <property type="molecule type" value="Genomic_DNA"/>
</dbReference>
<dbReference type="GO" id="GO:0005886">
    <property type="term" value="C:plasma membrane"/>
    <property type="evidence" value="ECO:0007669"/>
    <property type="project" value="UniProtKB-SubCell"/>
</dbReference>
<keyword evidence="4 8" id="KW-0812">Transmembrane</keyword>
<evidence type="ECO:0000256" key="8">
    <source>
        <dbReference type="SAM" id="Phobius"/>
    </source>
</evidence>
<comment type="caution">
    <text evidence="9">The sequence shown here is derived from an EMBL/GenBank/DDBJ whole genome shotgun (WGS) entry which is preliminary data.</text>
</comment>
<dbReference type="GO" id="GO:0008360">
    <property type="term" value="P:regulation of cell shape"/>
    <property type="evidence" value="ECO:0007669"/>
    <property type="project" value="UniProtKB-KW"/>
</dbReference>
<evidence type="ECO:0000256" key="1">
    <source>
        <dbReference type="ARBA" id="ARBA00004651"/>
    </source>
</evidence>
<dbReference type="Pfam" id="PF04093">
    <property type="entry name" value="MreD"/>
    <property type="match status" value="1"/>
</dbReference>
<feature type="transmembrane region" description="Helical" evidence="8">
    <location>
        <begin position="20"/>
        <end position="38"/>
    </location>
</feature>
<name>J9DI79_9PROT</name>
<organism evidence="9 10">
    <name type="scientific">alpha proteobacterium IMCC14465</name>
    <dbReference type="NCBI Taxonomy" id="1220535"/>
    <lineage>
        <taxon>Bacteria</taxon>
        <taxon>Pseudomonadati</taxon>
        <taxon>Pseudomonadota</taxon>
        <taxon>Alphaproteobacteria</taxon>
        <taxon>PS1 clade</taxon>
    </lineage>
</organism>
<evidence type="ECO:0000256" key="4">
    <source>
        <dbReference type="ARBA" id="ARBA00022692"/>
    </source>
</evidence>
<dbReference type="Proteomes" id="UP000004836">
    <property type="component" value="Unassembled WGS sequence"/>
</dbReference>
<evidence type="ECO:0000256" key="7">
    <source>
        <dbReference type="ARBA" id="ARBA00023136"/>
    </source>
</evidence>
<evidence type="ECO:0000313" key="10">
    <source>
        <dbReference type="Proteomes" id="UP000004836"/>
    </source>
</evidence>
<proteinExistence type="inferred from homology"/>
<evidence type="ECO:0000256" key="3">
    <source>
        <dbReference type="ARBA" id="ARBA00022475"/>
    </source>
</evidence>
<feature type="transmembrane region" description="Helical" evidence="8">
    <location>
        <begin position="120"/>
        <end position="138"/>
    </location>
</feature>
<feature type="transmembrane region" description="Helical" evidence="8">
    <location>
        <begin position="45"/>
        <end position="65"/>
    </location>
</feature>
<evidence type="ECO:0000256" key="6">
    <source>
        <dbReference type="ARBA" id="ARBA00022989"/>
    </source>
</evidence>
<accession>J9DI79</accession>
<dbReference type="NCBIfam" id="TIGR03426">
    <property type="entry name" value="shape_MreD"/>
    <property type="match status" value="1"/>
</dbReference>
<keyword evidence="7 8" id="KW-0472">Membrane</keyword>
<protein>
    <submittedName>
        <fullName evidence="9">Uncharacterized protein</fullName>
    </submittedName>
</protein>
<keyword evidence="3" id="KW-1003">Cell membrane</keyword>
<comment type="subcellular location">
    <subcellularLocation>
        <location evidence="1">Cell membrane</location>
        <topology evidence="1">Multi-pass membrane protein</topology>
    </subcellularLocation>
</comment>
<comment type="similarity">
    <text evidence="2">Belongs to the MreD family.</text>
</comment>
<gene>
    <name evidence="9" type="ORF">IMCC14465_13970</name>
</gene>
<feature type="transmembrane region" description="Helical" evidence="8">
    <location>
        <begin position="150"/>
        <end position="169"/>
    </location>
</feature>
<keyword evidence="5" id="KW-0133">Cell shape</keyword>
<keyword evidence="6 8" id="KW-1133">Transmembrane helix</keyword>
<dbReference type="InterPro" id="IPR007227">
    <property type="entry name" value="Cell_shape_determining_MreD"/>
</dbReference>
<evidence type="ECO:0000313" key="9">
    <source>
        <dbReference type="EMBL" id="EJW21601.1"/>
    </source>
</evidence>
<evidence type="ECO:0000256" key="2">
    <source>
        <dbReference type="ARBA" id="ARBA00007776"/>
    </source>
</evidence>
<reference evidence="9 10" key="1">
    <citation type="journal article" date="2012" name="J. Bacteriol.">
        <title>Genome Sequence of Strain IMCC14465, Isolated from the East Sea, Belonging to the PS1 Clade of Alphaproteobacteria.</title>
        <authorList>
            <person name="Yang S.J."/>
            <person name="Kang I."/>
            <person name="Cho J.C."/>
        </authorList>
    </citation>
    <scope>NUCLEOTIDE SEQUENCE [LARGE SCALE GENOMIC DNA]</scope>
    <source>
        <strain evidence="9 10">IMCC14465</strain>
    </source>
</reference>